<dbReference type="GeneID" id="11500333"/>
<dbReference type="Proteomes" id="UP000005627">
    <property type="component" value="Chromosome 3"/>
</dbReference>
<dbReference type="EMBL" id="HE616744">
    <property type="protein sequence ID" value="CCE90998.1"/>
    <property type="molecule type" value="Genomic_DNA"/>
</dbReference>
<gene>
    <name evidence="1" type="primary">TDEL0C01090</name>
    <name evidence="1" type="ORF">TDEL_0C01090</name>
</gene>
<dbReference type="GO" id="GO:0000082">
    <property type="term" value="P:G1/S transition of mitotic cell cycle"/>
    <property type="evidence" value="ECO:0007669"/>
    <property type="project" value="EnsemblFungi"/>
</dbReference>
<keyword evidence="2" id="KW-1185">Reference proteome</keyword>
<proteinExistence type="predicted"/>
<dbReference type="OrthoDB" id="3979912at2759"/>
<sequence length="370" mass="40821">MLLDRFHRKFYHSRHRSSGNAVNQDDGSKDEDEDVLMDVEVQQPVPMSICGQGCRFEETGEMVYVDPGVQTPVATTPVGYGGRQDVPDGLTGPFPPYLQMQDRQNSVSSLASSISDFHGGLRQQAFANAAVSGSGNFTPQFMALLMEVYQNVYCDPTVTPFDTTNPPSAILNRTAKIALEQCKIREVEIGCERNSWLLTLVRRRLLEEVRKDGYLSRTNSNVSLPPPPPQFMEMMYNSTFQSSKPSTPDCSTKGSQDYFGNMLTTNNRSGLMRSRSNSSQVLLARTRSNSNGLFALTPTSSETGLAPGFNGTGLTININHTNLLSRQRSNTATGSPATTPVTACCNQSQMDESVFSETLRKKRDALRLKR</sequence>
<dbReference type="HOGENOM" id="CLU_726055_0_0_1"/>
<dbReference type="InParanoid" id="G8ZR56"/>
<dbReference type="GO" id="GO:0004861">
    <property type="term" value="F:cyclin-dependent protein serine/threonine kinase inhibitor activity"/>
    <property type="evidence" value="ECO:0007669"/>
    <property type="project" value="EnsemblFungi"/>
</dbReference>
<dbReference type="eggNOG" id="ENOG502S29D">
    <property type="taxonomic scope" value="Eukaryota"/>
</dbReference>
<dbReference type="FunCoup" id="G8ZR56">
    <property type="interactions" value="23"/>
</dbReference>
<evidence type="ECO:0000313" key="2">
    <source>
        <dbReference type="Proteomes" id="UP000005627"/>
    </source>
</evidence>
<dbReference type="KEGG" id="tdl:TDEL_0C01090"/>
<evidence type="ECO:0000313" key="1">
    <source>
        <dbReference type="EMBL" id="CCE90998.1"/>
    </source>
</evidence>
<protein>
    <submittedName>
        <fullName evidence="1">Uncharacterized protein</fullName>
    </submittedName>
</protein>
<organism evidence="1 2">
    <name type="scientific">Torulaspora delbrueckii</name>
    <name type="common">Yeast</name>
    <name type="synonym">Candida colliculosa</name>
    <dbReference type="NCBI Taxonomy" id="4950"/>
    <lineage>
        <taxon>Eukaryota</taxon>
        <taxon>Fungi</taxon>
        <taxon>Dikarya</taxon>
        <taxon>Ascomycota</taxon>
        <taxon>Saccharomycotina</taxon>
        <taxon>Saccharomycetes</taxon>
        <taxon>Saccharomycetales</taxon>
        <taxon>Saccharomycetaceae</taxon>
        <taxon>Torulaspora</taxon>
    </lineage>
</organism>
<dbReference type="RefSeq" id="XP_003680209.1">
    <property type="nucleotide sequence ID" value="XM_003680161.1"/>
</dbReference>
<name>G8ZR56_TORDE</name>
<reference evidence="1 2" key="1">
    <citation type="journal article" date="2011" name="Proc. Natl. Acad. Sci. U.S.A.">
        <title>Evolutionary erosion of yeast sex chromosomes by mating-type switching accidents.</title>
        <authorList>
            <person name="Gordon J.L."/>
            <person name="Armisen D."/>
            <person name="Proux-Wera E."/>
            <person name="Oheigeartaigh S.S."/>
            <person name="Byrne K.P."/>
            <person name="Wolfe K.H."/>
        </authorList>
    </citation>
    <scope>NUCLEOTIDE SEQUENCE [LARGE SCALE GENOMIC DNA]</scope>
    <source>
        <strain evidence="2">ATCC 10662 / CBS 1146 / NBRC 0425 / NCYC 2629 / NRRL Y-866</strain>
    </source>
</reference>
<accession>G8ZR56</accession>
<dbReference type="AlphaFoldDB" id="G8ZR56"/>